<dbReference type="EMBL" id="UGNC01000005">
    <property type="protein sequence ID" value="STW46613.1"/>
    <property type="molecule type" value="Genomic_DNA"/>
</dbReference>
<dbReference type="AlphaFoldDB" id="A0A0F0JVP5"/>
<dbReference type="RefSeq" id="WP_014599254.1">
    <property type="nucleotide sequence ID" value="NZ_BFEF01000017.1"/>
</dbReference>
<name>A0A0F0JVP5_KLEPN</name>
<dbReference type="Proteomes" id="UP000255167">
    <property type="component" value="Unassembled WGS sequence"/>
</dbReference>
<evidence type="ECO:0000313" key="5">
    <source>
        <dbReference type="Proteomes" id="UP000031820"/>
    </source>
</evidence>
<evidence type="ECO:0000313" key="2">
    <source>
        <dbReference type="EMBL" id="GHK56729.1"/>
    </source>
</evidence>
<feature type="compositionally biased region" description="Basic and acidic residues" evidence="1">
    <location>
        <begin position="57"/>
        <end position="67"/>
    </location>
</feature>
<reference evidence="2" key="3">
    <citation type="submission" date="2020-10" db="EMBL/GenBank/DDBJ databases">
        <title>Genome Sequence of ESBL Producing Zambian Clinical Strains.</title>
        <authorList>
            <person name="Shawa M."/>
            <person name="Furuta Y."/>
            <person name="Simbotwe M."/>
            <person name="Mulenga E."/>
            <person name="Mubanga M."/>
            <person name="Mulenga G."/>
            <person name="Kaile C."/>
            <person name="Zorigt T."/>
            <person name="Hang'ombe B."/>
            <person name="Higashi H."/>
        </authorList>
    </citation>
    <scope>NUCLEOTIDE SEQUENCE</scope>
    <source>
        <strain evidence="2">Zam_UTH_09</strain>
    </source>
</reference>
<reference evidence="3 5" key="1">
    <citation type="submission" date="2014-10" db="EMBL/GenBank/DDBJ databases">
        <title>Plasmid movement, recombination, and chromosomal integration amongst multidrug resistant commensal Escherichia coli clones within a single commercial turkey flock.</title>
        <authorList>
            <person name="Lang K."/>
            <person name="Dorn K."/>
            <person name="Danzeisen J."/>
            <person name="Johnson T."/>
        </authorList>
    </citation>
    <scope>NUCLEOTIDE SEQUENCE [LARGE SCALE GENOMIC DNA]</scope>
    <source>
        <strain evidence="3 5">UMNturkey9</strain>
    </source>
</reference>
<proteinExistence type="predicted"/>
<organism evidence="4 6">
    <name type="scientific">Klebsiella pneumoniae</name>
    <dbReference type="NCBI Taxonomy" id="573"/>
    <lineage>
        <taxon>Bacteria</taxon>
        <taxon>Pseudomonadati</taxon>
        <taxon>Pseudomonadota</taxon>
        <taxon>Gammaproteobacteria</taxon>
        <taxon>Enterobacterales</taxon>
        <taxon>Enterobacteriaceae</taxon>
        <taxon>Klebsiella/Raoultella group</taxon>
        <taxon>Klebsiella</taxon>
        <taxon>Klebsiella pneumoniae complex</taxon>
    </lineage>
</organism>
<dbReference type="EMBL" id="BNFF01000001">
    <property type="protein sequence ID" value="GHK56729.1"/>
    <property type="molecule type" value="Genomic_DNA"/>
</dbReference>
<dbReference type="EMBL" id="JRRF01000004">
    <property type="protein sequence ID" value="KII07228.1"/>
    <property type="molecule type" value="Genomic_DNA"/>
</dbReference>
<feature type="region of interest" description="Disordered" evidence="1">
    <location>
        <begin position="47"/>
        <end position="67"/>
    </location>
</feature>
<dbReference type="Proteomes" id="UP000655094">
    <property type="component" value="Unassembled WGS sequence"/>
</dbReference>
<protein>
    <submittedName>
        <fullName evidence="4">Uncharacterized protein</fullName>
    </submittedName>
</protein>
<gene>
    <name evidence="2" type="ORF">KPZU09_64650</name>
    <name evidence="3" type="ORF">LS45_08025</name>
    <name evidence="4" type="ORF">NCTC9617_03137</name>
</gene>
<evidence type="ECO:0000256" key="1">
    <source>
        <dbReference type="SAM" id="MobiDB-lite"/>
    </source>
</evidence>
<evidence type="ECO:0000313" key="6">
    <source>
        <dbReference type="Proteomes" id="UP000255167"/>
    </source>
</evidence>
<dbReference type="Proteomes" id="UP000031820">
    <property type="component" value="Unassembled WGS sequence"/>
</dbReference>
<reference evidence="4 6" key="2">
    <citation type="submission" date="2018-06" db="EMBL/GenBank/DDBJ databases">
        <authorList>
            <consortium name="Pathogen Informatics"/>
            <person name="Doyle S."/>
        </authorList>
    </citation>
    <scope>NUCLEOTIDE SEQUENCE [LARGE SCALE GENOMIC DNA]</scope>
    <source>
        <strain evidence="4 6">NCTC9617</strain>
    </source>
</reference>
<sequence>MTVLIGIGAARAPCPTRGIIDIAAVRTVAAVGASAHRLPVMATVNTMRSTGRKRHQREYTDYEASAH</sequence>
<accession>A0A0F0JVP5</accession>
<evidence type="ECO:0000313" key="3">
    <source>
        <dbReference type="EMBL" id="KII07228.1"/>
    </source>
</evidence>
<evidence type="ECO:0000313" key="4">
    <source>
        <dbReference type="EMBL" id="STW46613.1"/>
    </source>
</evidence>